<keyword evidence="7" id="KW-1185">Reference proteome</keyword>
<sequence>MVFMPRTARRAMPALLTAAALTLAACSSTDDSGGSGAAEDATTASADATEADSERITVVAAAYPLEFLAGAVGGDLVTVESLAPAGAEPHDLELAPAQVNAVENADLVVYLEGFQTAVDDAVAQTSSTALDLIPVTLGVEHEHDHAEDEHAEEEADTEDSHDGHDHGDLDFDPHVWLDPLRMAAAAEALAEELSALDPAGAETFHANADALIAELNGLDEAYHDGLASCERDVIVVSHEAYGYLAESYGFEQVGLSGIDPDTEPSPAKVREIEQVVTENGVTTIFVETLLSPDVAEVLANDLGITTALLSPLESEPEDGGDYLTQTEANLEALRTAMDCA</sequence>
<dbReference type="Pfam" id="PF01297">
    <property type="entry name" value="ZnuA"/>
    <property type="match status" value="1"/>
</dbReference>
<dbReference type="InterPro" id="IPR006127">
    <property type="entry name" value="ZnuA-like"/>
</dbReference>
<keyword evidence="3 5" id="KW-0732">Signal</keyword>
<dbReference type="SUPFAM" id="SSF53807">
    <property type="entry name" value="Helical backbone' metal receptor"/>
    <property type="match status" value="1"/>
</dbReference>
<dbReference type="AlphaFoldDB" id="A0A2A9D2C9"/>
<feature type="compositionally biased region" description="Low complexity" evidence="4">
    <location>
        <begin position="31"/>
        <end position="48"/>
    </location>
</feature>
<keyword evidence="2" id="KW-0813">Transport</keyword>
<feature type="region of interest" description="Disordered" evidence="4">
    <location>
        <begin position="142"/>
        <end position="170"/>
    </location>
</feature>
<gene>
    <name evidence="6" type="ORF">ATL40_1592</name>
</gene>
<feature type="signal peptide" evidence="5">
    <location>
        <begin position="1"/>
        <end position="24"/>
    </location>
</feature>
<name>A0A2A9D2C9_9MICO</name>
<feature type="compositionally biased region" description="Basic and acidic residues" evidence="4">
    <location>
        <begin position="158"/>
        <end position="170"/>
    </location>
</feature>
<organism evidence="6 7">
    <name type="scientific">Serinibacter salmoneus</name>
    <dbReference type="NCBI Taxonomy" id="556530"/>
    <lineage>
        <taxon>Bacteria</taxon>
        <taxon>Bacillati</taxon>
        <taxon>Actinomycetota</taxon>
        <taxon>Actinomycetes</taxon>
        <taxon>Micrococcales</taxon>
        <taxon>Beutenbergiaceae</taxon>
        <taxon>Serinibacter</taxon>
    </lineage>
</organism>
<evidence type="ECO:0000256" key="5">
    <source>
        <dbReference type="SAM" id="SignalP"/>
    </source>
</evidence>
<feature type="region of interest" description="Disordered" evidence="4">
    <location>
        <begin position="31"/>
        <end position="50"/>
    </location>
</feature>
<evidence type="ECO:0000313" key="6">
    <source>
        <dbReference type="EMBL" id="PFG20009.1"/>
    </source>
</evidence>
<dbReference type="Proteomes" id="UP000224915">
    <property type="component" value="Unassembled WGS sequence"/>
</dbReference>
<dbReference type="EMBL" id="PDJD01000001">
    <property type="protein sequence ID" value="PFG20009.1"/>
    <property type="molecule type" value="Genomic_DNA"/>
</dbReference>
<comment type="similarity">
    <text evidence="1">Belongs to the bacterial solute-binding protein 9 family.</text>
</comment>
<evidence type="ECO:0000256" key="4">
    <source>
        <dbReference type="SAM" id="MobiDB-lite"/>
    </source>
</evidence>
<evidence type="ECO:0000256" key="1">
    <source>
        <dbReference type="ARBA" id="ARBA00011028"/>
    </source>
</evidence>
<dbReference type="PANTHER" id="PTHR42953:SF3">
    <property type="entry name" value="HIGH-AFFINITY ZINC UPTAKE SYSTEM PROTEIN ZNUA"/>
    <property type="match status" value="1"/>
</dbReference>
<protein>
    <submittedName>
        <fullName evidence="6">Zinc transport system substrate-binding protein</fullName>
    </submittedName>
</protein>
<dbReference type="PROSITE" id="PS51257">
    <property type="entry name" value="PROKAR_LIPOPROTEIN"/>
    <property type="match status" value="1"/>
</dbReference>
<dbReference type="Gene3D" id="3.40.50.1980">
    <property type="entry name" value="Nitrogenase molybdenum iron protein domain"/>
    <property type="match status" value="2"/>
</dbReference>
<dbReference type="PANTHER" id="PTHR42953">
    <property type="entry name" value="HIGH-AFFINITY ZINC UPTAKE SYSTEM PROTEIN ZNUA-RELATED"/>
    <property type="match status" value="1"/>
</dbReference>
<accession>A0A2A9D2C9</accession>
<feature type="chain" id="PRO_5038774644" evidence="5">
    <location>
        <begin position="25"/>
        <end position="340"/>
    </location>
</feature>
<comment type="caution">
    <text evidence="6">The sequence shown here is derived from an EMBL/GenBank/DDBJ whole genome shotgun (WGS) entry which is preliminary data.</text>
</comment>
<evidence type="ECO:0000256" key="3">
    <source>
        <dbReference type="ARBA" id="ARBA00022729"/>
    </source>
</evidence>
<evidence type="ECO:0000256" key="2">
    <source>
        <dbReference type="ARBA" id="ARBA00022448"/>
    </source>
</evidence>
<proteinExistence type="inferred from homology"/>
<reference evidence="6 7" key="1">
    <citation type="submission" date="2017-10" db="EMBL/GenBank/DDBJ databases">
        <title>Sequencing the genomes of 1000 actinobacteria strains.</title>
        <authorList>
            <person name="Klenk H.-P."/>
        </authorList>
    </citation>
    <scope>NUCLEOTIDE SEQUENCE [LARGE SCALE GENOMIC DNA]</scope>
    <source>
        <strain evidence="6 7">DSM 21801</strain>
    </source>
</reference>
<dbReference type="GO" id="GO:0030001">
    <property type="term" value="P:metal ion transport"/>
    <property type="evidence" value="ECO:0007669"/>
    <property type="project" value="InterPro"/>
</dbReference>
<dbReference type="InterPro" id="IPR050492">
    <property type="entry name" value="Bact_metal-bind_prot9"/>
</dbReference>
<dbReference type="GO" id="GO:0046872">
    <property type="term" value="F:metal ion binding"/>
    <property type="evidence" value="ECO:0007669"/>
    <property type="project" value="InterPro"/>
</dbReference>
<evidence type="ECO:0000313" key="7">
    <source>
        <dbReference type="Proteomes" id="UP000224915"/>
    </source>
</evidence>